<dbReference type="AlphaFoldDB" id="A0A1C4W1A9"/>
<dbReference type="eggNOG" id="COG1940">
    <property type="taxonomic scope" value="Bacteria"/>
</dbReference>
<dbReference type="Gene3D" id="1.10.10.10">
    <property type="entry name" value="Winged helix-like DNA-binding domain superfamily/Winged helix DNA-binding domain"/>
    <property type="match status" value="1"/>
</dbReference>
<comment type="similarity">
    <text evidence="1">Belongs to the ROK (NagC/XylR) family.</text>
</comment>
<dbReference type="Proteomes" id="UP000198224">
    <property type="component" value="Chromosome I"/>
</dbReference>
<dbReference type="InterPro" id="IPR043129">
    <property type="entry name" value="ATPase_NBD"/>
</dbReference>
<dbReference type="SUPFAM" id="SSF53067">
    <property type="entry name" value="Actin-like ATPase domain"/>
    <property type="match status" value="2"/>
</dbReference>
<evidence type="ECO:0000313" key="3">
    <source>
        <dbReference type="Proteomes" id="UP000198224"/>
    </source>
</evidence>
<protein>
    <submittedName>
        <fullName evidence="2">Sugar kinase of the NBD/HSP70 family, may contain an N-terminal HTH domain</fullName>
    </submittedName>
</protein>
<keyword evidence="2" id="KW-0808">Transferase</keyword>
<dbReference type="Gene3D" id="3.30.420.40">
    <property type="match status" value="2"/>
</dbReference>
<sequence length="393" mass="40976">MRPGPSQEDVRRQNLGALLRHVHVHGATTRAELTTTLGLNRSTIGALTADLSAVGLVSEGAPKETGRAGRPSLVVRPESARVYAYAYSVEVDRLRAARIGLGGAVLDRRELDRPRGLLAAEAAPLLAGAVKEMQQLVPADAICVGAGVAVCGMVRRDDGLVRLGPTTGWVDEPIGAAVADELGIDVPVTVGNVADVAAFAEHARGVAAGCDNVLYLYGDVGVGAGIIAGGRRLTGHGGYGGEVGHMKVVRDGRPCECGARGCWETEIGEHGLLRAAGRSDARGRDALLEVFDAADRGDARAQTAVRQAGDWLGFGVANLVNVFNPEMVIFGGTMRDLYLAAAAQIRSRLNSNALGACLEHVRLRTPKLGEDAPLIGAAELAFERLLADPLDVG</sequence>
<dbReference type="PANTHER" id="PTHR18964">
    <property type="entry name" value="ROK (REPRESSOR, ORF, KINASE) FAMILY"/>
    <property type="match status" value="1"/>
</dbReference>
<name>A0A1C4W1A9_9ACTN</name>
<dbReference type="Pfam" id="PF00480">
    <property type="entry name" value="ROK"/>
    <property type="match status" value="1"/>
</dbReference>
<proteinExistence type="inferred from homology"/>
<dbReference type="SUPFAM" id="SSF46785">
    <property type="entry name" value="Winged helix' DNA-binding domain"/>
    <property type="match status" value="1"/>
</dbReference>
<dbReference type="InterPro" id="IPR000600">
    <property type="entry name" value="ROK"/>
</dbReference>
<dbReference type="RefSeq" id="WP_088987643.1">
    <property type="nucleotide sequence ID" value="NZ_LT607409.1"/>
</dbReference>
<keyword evidence="3" id="KW-1185">Reference proteome</keyword>
<accession>A0A1C4W1A9</accession>
<dbReference type="EMBL" id="LT607409">
    <property type="protein sequence ID" value="SCE89811.1"/>
    <property type="molecule type" value="Genomic_DNA"/>
</dbReference>
<reference evidence="3" key="1">
    <citation type="submission" date="2016-06" db="EMBL/GenBank/DDBJ databases">
        <authorList>
            <person name="Varghese N."/>
            <person name="Submissions Spin"/>
        </authorList>
    </citation>
    <scope>NUCLEOTIDE SEQUENCE [LARGE SCALE GENOMIC DNA]</scope>
    <source>
        <strain evidence="3">DSM 45160</strain>
    </source>
</reference>
<dbReference type="InterPro" id="IPR036390">
    <property type="entry name" value="WH_DNA-bd_sf"/>
</dbReference>
<dbReference type="InterPro" id="IPR036388">
    <property type="entry name" value="WH-like_DNA-bd_sf"/>
</dbReference>
<evidence type="ECO:0000313" key="2">
    <source>
        <dbReference type="EMBL" id="SCE89811.1"/>
    </source>
</evidence>
<gene>
    <name evidence="2" type="ORF">GA0070612_2006</name>
</gene>
<evidence type="ECO:0000256" key="1">
    <source>
        <dbReference type="ARBA" id="ARBA00006479"/>
    </source>
</evidence>
<dbReference type="GO" id="GO:0016301">
    <property type="term" value="F:kinase activity"/>
    <property type="evidence" value="ECO:0007669"/>
    <property type="project" value="UniProtKB-KW"/>
</dbReference>
<organism evidence="2 3">
    <name type="scientific">Micromonospora chokoriensis</name>
    <dbReference type="NCBI Taxonomy" id="356851"/>
    <lineage>
        <taxon>Bacteria</taxon>
        <taxon>Bacillati</taxon>
        <taxon>Actinomycetota</taxon>
        <taxon>Actinomycetes</taxon>
        <taxon>Micromonosporales</taxon>
        <taxon>Micromonosporaceae</taxon>
        <taxon>Micromonospora</taxon>
    </lineage>
</organism>
<keyword evidence="2" id="KW-0418">Kinase</keyword>
<dbReference type="PANTHER" id="PTHR18964:SF149">
    <property type="entry name" value="BIFUNCTIONAL UDP-N-ACETYLGLUCOSAMINE 2-EPIMERASE_N-ACETYLMANNOSAMINE KINASE"/>
    <property type="match status" value="1"/>
</dbReference>